<evidence type="ECO:0000256" key="2">
    <source>
        <dbReference type="ARBA" id="ARBA00009743"/>
    </source>
</evidence>
<dbReference type="PROSITE" id="PS00512">
    <property type="entry name" value="ALPHA_GALACTOSIDASE"/>
    <property type="match status" value="1"/>
</dbReference>
<dbReference type="FunFam" id="3.20.20.70:FF:000202">
    <property type="entry name" value="Alpha-galactosidase"/>
    <property type="match status" value="1"/>
</dbReference>
<evidence type="ECO:0000256" key="6">
    <source>
        <dbReference type="ARBA" id="ARBA00023157"/>
    </source>
</evidence>
<dbReference type="CDD" id="cd14792">
    <property type="entry name" value="GH27"/>
    <property type="match status" value="1"/>
</dbReference>
<dbReference type="GO" id="GO:0004557">
    <property type="term" value="F:alpha-galactosidase activity"/>
    <property type="evidence" value="ECO:0007669"/>
    <property type="project" value="UniProtKB-EC"/>
</dbReference>
<keyword evidence="7" id="KW-0326">Glycosidase</keyword>
<dbReference type="EC" id="3.2.1.22" evidence="3"/>
<name>A0A9E2SD94_9BACT</name>
<comment type="caution">
    <text evidence="10">The sequence shown here is derived from an EMBL/GenBank/DDBJ whole genome shotgun (WGS) entry which is preliminary data.</text>
</comment>
<keyword evidence="5 10" id="KW-0378">Hydrolase</keyword>
<evidence type="ECO:0000313" key="11">
    <source>
        <dbReference type="Proteomes" id="UP000812270"/>
    </source>
</evidence>
<dbReference type="Pfam" id="PF16499">
    <property type="entry name" value="Melibiase_2"/>
    <property type="match status" value="1"/>
</dbReference>
<evidence type="ECO:0000256" key="4">
    <source>
        <dbReference type="ARBA" id="ARBA00022729"/>
    </source>
</evidence>
<sequence length="404" mass="45717">MKRILVAIASLIATTASAQKFEGLATTPPMGWNSWNIFWTDINEEKIKAMADLMVSTGLKDAGYNYLVLDDGWMLKDRDSVTGDLVADPKKFPNGMKAVGDYIHAKGLKFGIYNCAGTLTCQGLAGTRGNEYQDARYYASIGVDYLKFDWCHSEGINAKDAYTTMSKAIQKAGRPMIFSLCEWGNNKPWEWGKPVGQLWRTTEDIYQVFDGYHDYGTWKANGVMTNADLNEKLRSYSGPGGWNDPDMLEVGNGMTMNEDRAHFSIWCIMAAPLMMGNDLRKISNETLSVFLNKDAIAVDQDPLAIQGFRYMQKDSMEVWVKPLTNDEWAVCFLNRKTSPQNFQFNWKTQTIEDTLVHKTLDMNSTVYNLYDIWQKKTTGTTAKPFSATVQAHDAYFFRLSKKAK</sequence>
<evidence type="ECO:0000313" key="10">
    <source>
        <dbReference type="EMBL" id="MBV4360581.1"/>
    </source>
</evidence>
<comment type="catalytic activity">
    <reaction evidence="1">
        <text>Hydrolysis of terminal, non-reducing alpha-D-galactose residues in alpha-D-galactosides, including galactose oligosaccharides, galactomannans and galactolipids.</text>
        <dbReference type="EC" id="3.2.1.22"/>
    </reaction>
</comment>
<comment type="similarity">
    <text evidence="2">Belongs to the glycosyl hydrolase 27 family.</text>
</comment>
<dbReference type="PANTHER" id="PTHR11452">
    <property type="entry name" value="ALPHA-GALACTOSIDASE/ALPHA-N-ACETYLGALACTOSAMINIDASE"/>
    <property type="match status" value="1"/>
</dbReference>
<reference evidence="10" key="1">
    <citation type="submission" date="2021-06" db="EMBL/GenBank/DDBJ databases">
        <authorList>
            <person name="Huq M.A."/>
        </authorList>
    </citation>
    <scope>NUCLEOTIDE SEQUENCE</scope>
    <source>
        <strain evidence="10">MAH-26</strain>
    </source>
</reference>
<protein>
    <recommendedName>
        <fullName evidence="3">alpha-galactosidase</fullName>
        <ecNumber evidence="3">3.2.1.22</ecNumber>
    </recommendedName>
</protein>
<dbReference type="Proteomes" id="UP000812270">
    <property type="component" value="Unassembled WGS sequence"/>
</dbReference>
<feature type="chain" id="PRO_5038366374" description="alpha-galactosidase" evidence="8">
    <location>
        <begin position="19"/>
        <end position="404"/>
    </location>
</feature>
<dbReference type="RefSeq" id="WP_217795093.1">
    <property type="nucleotide sequence ID" value="NZ_JAHSPG010000018.1"/>
</dbReference>
<evidence type="ECO:0000256" key="5">
    <source>
        <dbReference type="ARBA" id="ARBA00022801"/>
    </source>
</evidence>
<dbReference type="AlphaFoldDB" id="A0A9E2SD94"/>
<feature type="domain" description="Alpha galactosidase C-terminal" evidence="9">
    <location>
        <begin position="314"/>
        <end position="399"/>
    </location>
</feature>
<dbReference type="GO" id="GO:0016052">
    <property type="term" value="P:carbohydrate catabolic process"/>
    <property type="evidence" value="ECO:0007669"/>
    <property type="project" value="UniProtKB-ARBA"/>
</dbReference>
<evidence type="ECO:0000256" key="3">
    <source>
        <dbReference type="ARBA" id="ARBA00012755"/>
    </source>
</evidence>
<gene>
    <name evidence="10" type="ORF">KTO63_25680</name>
</gene>
<dbReference type="PANTHER" id="PTHR11452:SF75">
    <property type="entry name" value="ALPHA-GALACTOSIDASE MEL1"/>
    <property type="match status" value="1"/>
</dbReference>
<evidence type="ECO:0000256" key="7">
    <source>
        <dbReference type="ARBA" id="ARBA00023295"/>
    </source>
</evidence>
<organism evidence="10 11">
    <name type="scientific">Pinibacter aurantiacus</name>
    <dbReference type="NCBI Taxonomy" id="2851599"/>
    <lineage>
        <taxon>Bacteria</taxon>
        <taxon>Pseudomonadati</taxon>
        <taxon>Bacteroidota</taxon>
        <taxon>Chitinophagia</taxon>
        <taxon>Chitinophagales</taxon>
        <taxon>Chitinophagaceae</taxon>
        <taxon>Pinibacter</taxon>
    </lineage>
</organism>
<feature type="signal peptide" evidence="8">
    <location>
        <begin position="1"/>
        <end position="18"/>
    </location>
</feature>
<dbReference type="InterPro" id="IPR041233">
    <property type="entry name" value="Melibiase_C"/>
</dbReference>
<dbReference type="EMBL" id="JAHSPG010000018">
    <property type="protein sequence ID" value="MBV4360581.1"/>
    <property type="molecule type" value="Genomic_DNA"/>
</dbReference>
<keyword evidence="6" id="KW-1015">Disulfide bond</keyword>
<accession>A0A9E2SD94</accession>
<dbReference type="Pfam" id="PF17801">
    <property type="entry name" value="Melibiase_C"/>
    <property type="match status" value="1"/>
</dbReference>
<keyword evidence="4 8" id="KW-0732">Signal</keyword>
<evidence type="ECO:0000256" key="1">
    <source>
        <dbReference type="ARBA" id="ARBA00001255"/>
    </source>
</evidence>
<proteinExistence type="inferred from homology"/>
<keyword evidence="11" id="KW-1185">Reference proteome</keyword>
<dbReference type="InterPro" id="IPR002241">
    <property type="entry name" value="Glyco_hydro_27"/>
</dbReference>
<evidence type="ECO:0000259" key="9">
    <source>
        <dbReference type="Pfam" id="PF17801"/>
    </source>
</evidence>
<dbReference type="InterPro" id="IPR000111">
    <property type="entry name" value="Glyco_hydro_27/36_CS"/>
</dbReference>
<evidence type="ECO:0000256" key="8">
    <source>
        <dbReference type="SAM" id="SignalP"/>
    </source>
</evidence>